<dbReference type="AlphaFoldDB" id="A0A0N4UFR0"/>
<evidence type="ECO:0000313" key="3">
    <source>
        <dbReference type="Proteomes" id="UP000274756"/>
    </source>
</evidence>
<name>A0A0N4UFR0_DRAME</name>
<evidence type="ECO:0000313" key="2">
    <source>
        <dbReference type="Proteomes" id="UP000038040"/>
    </source>
</evidence>
<dbReference type="InterPro" id="IPR052823">
    <property type="entry name" value="SXP/RAL-2_related"/>
</dbReference>
<reference evidence="1 3" key="2">
    <citation type="submission" date="2018-11" db="EMBL/GenBank/DDBJ databases">
        <authorList>
            <consortium name="Pathogen Informatics"/>
        </authorList>
    </citation>
    <scope>NUCLEOTIDE SEQUENCE [LARGE SCALE GENOMIC DNA]</scope>
</reference>
<dbReference type="PANTHER" id="PTHR21593:SF36">
    <property type="entry name" value="DUF148 DOMAIN-CONTAINING PROTEIN-RELATED"/>
    <property type="match status" value="1"/>
</dbReference>
<dbReference type="EMBL" id="UYYG01000015">
    <property type="protein sequence ID" value="VDN51212.1"/>
    <property type="molecule type" value="Genomic_DNA"/>
</dbReference>
<protein>
    <submittedName>
        <fullName evidence="4">DUF148 domain-containing protein</fullName>
    </submittedName>
</protein>
<accession>A0A0N4UFR0</accession>
<evidence type="ECO:0000313" key="4">
    <source>
        <dbReference type="WBParaSite" id="DME_0000628801-mRNA-1"/>
    </source>
</evidence>
<dbReference type="Proteomes" id="UP000038040">
    <property type="component" value="Unplaced"/>
</dbReference>
<reference evidence="4" key="1">
    <citation type="submission" date="2017-02" db="UniProtKB">
        <authorList>
            <consortium name="WormBaseParasite"/>
        </authorList>
    </citation>
    <scope>IDENTIFICATION</scope>
</reference>
<dbReference type="WBParaSite" id="DME_0000628801-mRNA-1">
    <property type="protein sequence ID" value="DME_0000628801-mRNA-1"/>
    <property type="gene ID" value="DME_0000628801"/>
</dbReference>
<evidence type="ECO:0000313" key="1">
    <source>
        <dbReference type="EMBL" id="VDN51212.1"/>
    </source>
</evidence>
<gene>
    <name evidence="1" type="ORF">DME_LOCUS1185</name>
</gene>
<sequence>MQIVPENALRSSRSSFTSDDLPYVLKGKVVSQSSPFVSKNEYVATITEIRNNASPTETKNQPEALVSSKIDEMSQQYESETLPPGIPPFLKGASLDIHRRFLEIVFNRNDSFRGKQTKLDELVSKLDIKNQQMYEQFRKNKDIEETERRSRIHALVATMSDKAQAAFAKISAVLMNPDTKDFERQEMLQKIYSKVESSVKNEFNRRFAELV</sequence>
<keyword evidence="3" id="KW-1185">Reference proteome</keyword>
<dbReference type="Proteomes" id="UP000274756">
    <property type="component" value="Unassembled WGS sequence"/>
</dbReference>
<dbReference type="OrthoDB" id="5871823at2759"/>
<organism evidence="2 4">
    <name type="scientific">Dracunculus medinensis</name>
    <name type="common">Guinea worm</name>
    <dbReference type="NCBI Taxonomy" id="318479"/>
    <lineage>
        <taxon>Eukaryota</taxon>
        <taxon>Metazoa</taxon>
        <taxon>Ecdysozoa</taxon>
        <taxon>Nematoda</taxon>
        <taxon>Chromadorea</taxon>
        <taxon>Rhabditida</taxon>
        <taxon>Spirurina</taxon>
        <taxon>Dracunculoidea</taxon>
        <taxon>Dracunculidae</taxon>
        <taxon>Dracunculus</taxon>
    </lineage>
</organism>
<proteinExistence type="predicted"/>
<dbReference type="PANTHER" id="PTHR21593">
    <property type="entry name" value="PRION-LIKE- Q/N-RICH -DOMAIN-BEARING PROTEIN PROTEIN"/>
    <property type="match status" value="1"/>
</dbReference>